<evidence type="ECO:0000313" key="1">
    <source>
        <dbReference type="EMBL" id="CAG8599130.1"/>
    </source>
</evidence>
<dbReference type="AlphaFoldDB" id="A0A9N9CD78"/>
<evidence type="ECO:0000313" key="2">
    <source>
        <dbReference type="Proteomes" id="UP000789405"/>
    </source>
</evidence>
<protein>
    <submittedName>
        <fullName evidence="1">24441_t:CDS:1</fullName>
    </submittedName>
</protein>
<dbReference type="EMBL" id="CAJVPY010003703">
    <property type="protein sequence ID" value="CAG8599130.1"/>
    <property type="molecule type" value="Genomic_DNA"/>
</dbReference>
<gene>
    <name evidence="1" type="ORF">DERYTH_LOCUS7553</name>
</gene>
<keyword evidence="2" id="KW-1185">Reference proteome</keyword>
<comment type="caution">
    <text evidence="1">The sequence shown here is derived from an EMBL/GenBank/DDBJ whole genome shotgun (WGS) entry which is preliminary data.</text>
</comment>
<name>A0A9N9CD78_9GLOM</name>
<sequence>MLLRTGDRIKYIEVTEARFGCLVYSDKMLYINSFGNIRKFMINLLSEYLYKNTTLESLSSNLYISHVEANSLKIGEFFNQFEENGMDILLQTGD</sequence>
<reference evidence="1" key="1">
    <citation type="submission" date="2021-06" db="EMBL/GenBank/DDBJ databases">
        <authorList>
            <person name="Kallberg Y."/>
            <person name="Tangrot J."/>
            <person name="Rosling A."/>
        </authorList>
    </citation>
    <scope>NUCLEOTIDE SEQUENCE</scope>
    <source>
        <strain evidence="1">MA453B</strain>
    </source>
</reference>
<organism evidence="1 2">
    <name type="scientific">Dentiscutata erythropus</name>
    <dbReference type="NCBI Taxonomy" id="1348616"/>
    <lineage>
        <taxon>Eukaryota</taxon>
        <taxon>Fungi</taxon>
        <taxon>Fungi incertae sedis</taxon>
        <taxon>Mucoromycota</taxon>
        <taxon>Glomeromycotina</taxon>
        <taxon>Glomeromycetes</taxon>
        <taxon>Diversisporales</taxon>
        <taxon>Gigasporaceae</taxon>
        <taxon>Dentiscutata</taxon>
    </lineage>
</organism>
<dbReference type="OrthoDB" id="2488688at2759"/>
<accession>A0A9N9CD78</accession>
<dbReference type="Proteomes" id="UP000789405">
    <property type="component" value="Unassembled WGS sequence"/>
</dbReference>
<proteinExistence type="predicted"/>